<dbReference type="KEGG" id="dalk:DSCA_20040"/>
<protein>
    <submittedName>
        <fullName evidence="1">Uncharacterized protein</fullName>
    </submittedName>
</protein>
<dbReference type="EMBL" id="AP021874">
    <property type="protein sequence ID" value="BBO68074.1"/>
    <property type="molecule type" value="Genomic_DNA"/>
</dbReference>
<name>A0A5K7YNY6_9BACT</name>
<dbReference type="Proteomes" id="UP000427906">
    <property type="component" value="Chromosome"/>
</dbReference>
<organism evidence="1 2">
    <name type="scientific">Desulfosarcina alkanivorans</name>
    <dbReference type="NCBI Taxonomy" id="571177"/>
    <lineage>
        <taxon>Bacteria</taxon>
        <taxon>Pseudomonadati</taxon>
        <taxon>Thermodesulfobacteriota</taxon>
        <taxon>Desulfobacteria</taxon>
        <taxon>Desulfobacterales</taxon>
        <taxon>Desulfosarcinaceae</taxon>
        <taxon>Desulfosarcina</taxon>
    </lineage>
</organism>
<gene>
    <name evidence="1" type="ORF">DSCA_20040</name>
</gene>
<accession>A0A5K7YNY6</accession>
<proteinExistence type="predicted"/>
<dbReference type="AlphaFoldDB" id="A0A5K7YNY6"/>
<reference evidence="1 2" key="1">
    <citation type="submission" date="2019-11" db="EMBL/GenBank/DDBJ databases">
        <title>Comparative genomics of hydrocarbon-degrading Desulfosarcina strains.</title>
        <authorList>
            <person name="Watanabe M."/>
            <person name="Kojima H."/>
            <person name="Fukui M."/>
        </authorList>
    </citation>
    <scope>NUCLEOTIDE SEQUENCE [LARGE SCALE GENOMIC DNA]</scope>
    <source>
        <strain evidence="1 2">PL12</strain>
    </source>
</reference>
<keyword evidence="2" id="KW-1185">Reference proteome</keyword>
<evidence type="ECO:0000313" key="1">
    <source>
        <dbReference type="EMBL" id="BBO68074.1"/>
    </source>
</evidence>
<sequence length="493" mass="55929">MSATKHAYAMGYAFVSEAKIEDSLYENIKLIKNYNVRGAPFRIYKEKATGVLYISYRWFEGSTLNPLAALHGIERTNKRFYKIEEPDFEIITSYAAAIGDLSGLTHHNLTMEDIESKFDTYWPLEDDRWFACNLTANWKSRKVVRQIVSIVIDSFPWETHQGLFIDDFVYNTTAQIYNDNYGGEGTYASWSDGQLDLVSTITKYARNTDFTGQQEPTAIFANIWNPTQSSVLKTKSVWYADNTLRLDHYYYEKGGFQSQAPNGVVPGTNEPAYVDPMNPTGAYIPANKISLDDVYAFNNTLSDRKDNYNKDQHFDQHLDACGTAGLNGAWFGWYGEDGVDLEHQENRIYTNDLQLLRAIPNWDNIAGVDVPDFNAPSSTDERRWNGEEYKSIYSFASADVISSLNPLNNELYIVFRSLDGTVQLPSGKQIETAYFVNELFEKTSENALPAMDMTNGTIQLKTNYINRLHTGIRISFRVNAALNPPSNLLVVDG</sequence>
<evidence type="ECO:0000313" key="2">
    <source>
        <dbReference type="Proteomes" id="UP000427906"/>
    </source>
</evidence>